<evidence type="ECO:0000313" key="9">
    <source>
        <dbReference type="EMBL" id="SVD34819.1"/>
    </source>
</evidence>
<keyword evidence="7" id="KW-0238">DNA-binding</keyword>
<evidence type="ECO:0000256" key="4">
    <source>
        <dbReference type="ARBA" id="ARBA00022801"/>
    </source>
</evidence>
<dbReference type="PANTHER" id="PTHR30591:SF1">
    <property type="entry name" value="RECBCD ENZYME SUBUNIT RECC"/>
    <property type="match status" value="1"/>
</dbReference>
<organism evidence="9">
    <name type="scientific">marine metagenome</name>
    <dbReference type="NCBI Taxonomy" id="408172"/>
    <lineage>
        <taxon>unclassified sequences</taxon>
        <taxon>metagenomes</taxon>
        <taxon>ecological metagenomes</taxon>
    </lineage>
</organism>
<feature type="non-terminal residue" evidence="9">
    <location>
        <position position="1"/>
    </location>
</feature>
<keyword evidence="6" id="KW-0067">ATP-binding</keyword>
<evidence type="ECO:0000256" key="3">
    <source>
        <dbReference type="ARBA" id="ARBA00022763"/>
    </source>
</evidence>
<accession>A0A382UKN0</accession>
<dbReference type="EMBL" id="UINC01144973">
    <property type="protein sequence ID" value="SVD34819.1"/>
    <property type="molecule type" value="Genomic_DNA"/>
</dbReference>
<dbReference type="Gene3D" id="3.40.50.10930">
    <property type="match status" value="1"/>
</dbReference>
<proteinExistence type="predicted"/>
<keyword evidence="3" id="KW-0227">DNA damage</keyword>
<evidence type="ECO:0000256" key="6">
    <source>
        <dbReference type="ARBA" id="ARBA00022840"/>
    </source>
</evidence>
<evidence type="ECO:0000256" key="5">
    <source>
        <dbReference type="ARBA" id="ARBA00022839"/>
    </source>
</evidence>
<keyword evidence="5" id="KW-0269">Exonuclease</keyword>
<dbReference type="GO" id="GO:0003677">
    <property type="term" value="F:DNA binding"/>
    <property type="evidence" value="ECO:0007669"/>
    <property type="project" value="UniProtKB-KW"/>
</dbReference>
<dbReference type="SUPFAM" id="SSF52540">
    <property type="entry name" value="P-loop containing nucleoside triphosphate hydrolases"/>
    <property type="match status" value="2"/>
</dbReference>
<evidence type="ECO:0000256" key="2">
    <source>
        <dbReference type="ARBA" id="ARBA00022741"/>
    </source>
</evidence>
<dbReference type="InterPro" id="IPR027417">
    <property type="entry name" value="P-loop_NTPase"/>
</dbReference>
<keyword evidence="4" id="KW-0378">Hydrolase</keyword>
<dbReference type="GO" id="GO:0004527">
    <property type="term" value="F:exonuclease activity"/>
    <property type="evidence" value="ECO:0007669"/>
    <property type="project" value="UniProtKB-KW"/>
</dbReference>
<gene>
    <name evidence="9" type="ORF">METZ01_LOCUS387673</name>
</gene>
<dbReference type="GO" id="GO:0006281">
    <property type="term" value="P:DNA repair"/>
    <property type="evidence" value="ECO:0007669"/>
    <property type="project" value="UniProtKB-KW"/>
</dbReference>
<dbReference type="Gene3D" id="3.40.50.300">
    <property type="entry name" value="P-loop containing nucleotide triphosphate hydrolases"/>
    <property type="match status" value="1"/>
</dbReference>
<name>A0A382UKN0_9ZZZZ</name>
<evidence type="ECO:0000256" key="8">
    <source>
        <dbReference type="ARBA" id="ARBA00023204"/>
    </source>
</evidence>
<protein>
    <submittedName>
        <fullName evidence="9">Uncharacterized protein</fullName>
    </submittedName>
</protein>
<keyword evidence="1" id="KW-0540">Nuclease</keyword>
<dbReference type="GO" id="GO:0006310">
    <property type="term" value="P:DNA recombination"/>
    <property type="evidence" value="ECO:0007669"/>
    <property type="project" value="TreeGrafter"/>
</dbReference>
<dbReference type="Pfam" id="PF04257">
    <property type="entry name" value="Exonuc_V_gamma"/>
    <property type="match status" value="1"/>
</dbReference>
<sequence>FGSNPSILEHWQRELWLSLFGPEGCLMRSDHSSDSNLKDLRTLSQLYDELPEEPELGKGYKRRKLHIFGLSYFSHFHQQALTQKCSRFRDIHVYALNPCMEFWENLQSVWEKKQEMREKLEHYRLHFQQDILISESDLEAGELIRNEEENPFLQAWGRPGRENIRLLNEWREWQFDEHFHDPQEGSAGPTSLLCQIQHDILVREPRREKGLELEQDQSLQLLACTSPRREAEAVGSLIWEWVHQDPELRFNEIAVVAYEIERYQHEVEDVFQSLHGLPCQLIDGVSGSASRL</sequence>
<evidence type="ECO:0000256" key="7">
    <source>
        <dbReference type="ARBA" id="ARBA00023125"/>
    </source>
</evidence>
<keyword evidence="2" id="KW-0547">Nucleotide-binding</keyword>
<dbReference type="GO" id="GO:0005524">
    <property type="term" value="F:ATP binding"/>
    <property type="evidence" value="ECO:0007669"/>
    <property type="project" value="UniProtKB-KW"/>
</dbReference>
<keyword evidence="8" id="KW-0234">DNA repair</keyword>
<evidence type="ECO:0000256" key="1">
    <source>
        <dbReference type="ARBA" id="ARBA00022722"/>
    </source>
</evidence>
<dbReference type="AlphaFoldDB" id="A0A382UKN0"/>
<reference evidence="9" key="1">
    <citation type="submission" date="2018-05" db="EMBL/GenBank/DDBJ databases">
        <authorList>
            <person name="Lanie J.A."/>
            <person name="Ng W.-L."/>
            <person name="Kazmierczak K.M."/>
            <person name="Andrzejewski T.M."/>
            <person name="Davidsen T.M."/>
            <person name="Wayne K.J."/>
            <person name="Tettelin H."/>
            <person name="Glass J.I."/>
            <person name="Rusch D."/>
            <person name="Podicherti R."/>
            <person name="Tsui H.-C.T."/>
            <person name="Winkler M.E."/>
        </authorList>
    </citation>
    <scope>NUCLEOTIDE SEQUENCE</scope>
</reference>
<feature type="non-terminal residue" evidence="9">
    <location>
        <position position="292"/>
    </location>
</feature>
<dbReference type="PANTHER" id="PTHR30591">
    <property type="entry name" value="RECBCD ENZYME SUBUNIT RECC"/>
    <property type="match status" value="1"/>
</dbReference>